<organism evidence="23 24">
    <name type="scientific">Sinanodonta woodiana</name>
    <name type="common">Chinese pond mussel</name>
    <name type="synonym">Anodonta woodiana</name>
    <dbReference type="NCBI Taxonomy" id="1069815"/>
    <lineage>
        <taxon>Eukaryota</taxon>
        <taxon>Metazoa</taxon>
        <taxon>Spiralia</taxon>
        <taxon>Lophotrochozoa</taxon>
        <taxon>Mollusca</taxon>
        <taxon>Bivalvia</taxon>
        <taxon>Autobranchia</taxon>
        <taxon>Heteroconchia</taxon>
        <taxon>Palaeoheterodonta</taxon>
        <taxon>Unionida</taxon>
        <taxon>Unionoidea</taxon>
        <taxon>Unionidae</taxon>
        <taxon>Unioninae</taxon>
        <taxon>Sinanodonta</taxon>
    </lineage>
</organism>
<dbReference type="Gene3D" id="3.90.550.10">
    <property type="entry name" value="Spore Coat Polysaccharide Biosynthesis Protein SpsA, Chain A"/>
    <property type="match status" value="1"/>
</dbReference>
<evidence type="ECO:0000256" key="9">
    <source>
        <dbReference type="ARBA" id="ARBA00022723"/>
    </source>
</evidence>
<name>A0ABD3WI12_SINWO</name>
<keyword evidence="11 22" id="KW-1133">Transmembrane helix</keyword>
<keyword evidence="8 22" id="KW-0812">Transmembrane</keyword>
<evidence type="ECO:0000256" key="2">
    <source>
        <dbReference type="ARBA" id="ARBA00004323"/>
    </source>
</evidence>
<accession>A0ABD3WI12</accession>
<feature type="transmembrane region" description="Helical" evidence="22">
    <location>
        <begin position="12"/>
        <end position="35"/>
    </location>
</feature>
<keyword evidence="13 22" id="KW-0472">Membrane</keyword>
<comment type="caution">
    <text evidence="23">The sequence shown here is derived from an EMBL/GenBank/DDBJ whole genome shotgun (WGS) entry which is preliminary data.</text>
</comment>
<dbReference type="Proteomes" id="UP001634394">
    <property type="component" value="Unassembled WGS sequence"/>
</dbReference>
<dbReference type="GO" id="GO:0016757">
    <property type="term" value="F:glycosyltransferase activity"/>
    <property type="evidence" value="ECO:0007669"/>
    <property type="project" value="UniProtKB-KW"/>
</dbReference>
<keyword evidence="7" id="KW-0808">Transferase</keyword>
<evidence type="ECO:0000313" key="24">
    <source>
        <dbReference type="Proteomes" id="UP001634394"/>
    </source>
</evidence>
<comment type="cofactor">
    <cofactor evidence="1">
        <name>Mn(2+)</name>
        <dbReference type="ChEBI" id="CHEBI:29035"/>
    </cofactor>
</comment>
<evidence type="ECO:0000256" key="8">
    <source>
        <dbReference type="ARBA" id="ARBA00022692"/>
    </source>
</evidence>
<dbReference type="Pfam" id="PF13896">
    <property type="entry name" value="Glyco_transf_49"/>
    <property type="match status" value="1"/>
</dbReference>
<evidence type="ECO:0000313" key="23">
    <source>
        <dbReference type="EMBL" id="KAL3872981.1"/>
    </source>
</evidence>
<evidence type="ECO:0000256" key="3">
    <source>
        <dbReference type="ARBA" id="ARBA00004922"/>
    </source>
</evidence>
<evidence type="ECO:0000256" key="10">
    <source>
        <dbReference type="ARBA" id="ARBA00022968"/>
    </source>
</evidence>
<evidence type="ECO:0000256" key="17">
    <source>
        <dbReference type="ARBA" id="ARBA00032175"/>
    </source>
</evidence>
<dbReference type="AlphaFoldDB" id="A0ABD3WI12"/>
<evidence type="ECO:0000256" key="16">
    <source>
        <dbReference type="ARBA" id="ARBA00030723"/>
    </source>
</evidence>
<dbReference type="EMBL" id="JBJQND010000006">
    <property type="protein sequence ID" value="KAL3872981.1"/>
    <property type="molecule type" value="Genomic_DNA"/>
</dbReference>
<dbReference type="PANTHER" id="PTHR46420">
    <property type="entry name" value="BETA-1,4-GLUCURONYLTRANSFERASE 1"/>
    <property type="match status" value="1"/>
</dbReference>
<keyword evidence="12" id="KW-0333">Golgi apparatus</keyword>
<dbReference type="GO" id="GO:0046872">
    <property type="term" value="F:metal ion binding"/>
    <property type="evidence" value="ECO:0007669"/>
    <property type="project" value="UniProtKB-KW"/>
</dbReference>
<evidence type="ECO:0000256" key="1">
    <source>
        <dbReference type="ARBA" id="ARBA00001936"/>
    </source>
</evidence>
<keyword evidence="10" id="KW-0735">Signal-anchor</keyword>
<protein>
    <recommendedName>
        <fullName evidence="5">Beta-1,4-glucuronyltransferase 1</fullName>
    </recommendedName>
    <alternativeName>
        <fullName evidence="16">I-beta-1,3-N-acetylglucosaminyltransferase</fullName>
    </alternativeName>
    <alternativeName>
        <fullName evidence="19">N-acetyllactosaminide beta-1,3-N-acetylglucosaminyltransferase</fullName>
    </alternativeName>
    <alternativeName>
        <fullName evidence="17">Poly-N-acetyllactosamine extension enzyme</fullName>
    </alternativeName>
    <alternativeName>
        <fullName evidence="18">UDP-GlcNAc:betaGal beta-1,3-N-acetylglucosaminyltransferase 1</fullName>
    </alternativeName>
</protein>
<evidence type="ECO:0000256" key="22">
    <source>
        <dbReference type="SAM" id="Phobius"/>
    </source>
</evidence>
<keyword evidence="24" id="KW-1185">Reference proteome</keyword>
<evidence type="ECO:0000256" key="6">
    <source>
        <dbReference type="ARBA" id="ARBA00022676"/>
    </source>
</evidence>
<evidence type="ECO:0000256" key="4">
    <source>
        <dbReference type="ARBA" id="ARBA00008539"/>
    </source>
</evidence>
<keyword evidence="6" id="KW-0328">Glycosyltransferase</keyword>
<evidence type="ECO:0000256" key="13">
    <source>
        <dbReference type="ARBA" id="ARBA00023136"/>
    </source>
</evidence>
<keyword evidence="14" id="KW-0325">Glycoprotein</keyword>
<dbReference type="PANTHER" id="PTHR46420:SF1">
    <property type="entry name" value="BETA-1,4-GLUCURONYLTRANSFERASE 1"/>
    <property type="match status" value="1"/>
</dbReference>
<feature type="compositionally biased region" description="Polar residues" evidence="21">
    <location>
        <begin position="47"/>
        <end position="65"/>
    </location>
</feature>
<comment type="catalytic activity">
    <reaction evidence="20">
        <text>3-O-[beta-D-Xyl-(1-&gt;4)-Rib-ol-P-Rib-ol-P-3-beta-D-GalNAc-(1-&gt;3)-beta-D-GlcNAc-(1-&gt;4)-(O-6-P-alpha-D-Man)]-Thr-[protein] + UDP-alpha-D-glucuronate = 3-O-[beta-D-GlcA-(1-&gt;3)-beta-D-Xyl-(1-&gt;4)-Rib-ol-P-Rib-ol-P-3-beta-D-GalNAc-(1-&gt;3)-beta-D-GlcNAc-(1-&gt;4)-(O-6-P-alpha-D-Man)]-Thr-[protein] + UDP + H(+)</text>
        <dbReference type="Rhea" id="RHEA:46860"/>
        <dbReference type="Rhea" id="RHEA-COMP:15023"/>
        <dbReference type="Rhea" id="RHEA-COMP:17482"/>
        <dbReference type="ChEBI" id="CHEBI:15378"/>
        <dbReference type="ChEBI" id="CHEBI:58052"/>
        <dbReference type="ChEBI" id="CHEBI:58223"/>
        <dbReference type="ChEBI" id="CHEBI:142405"/>
        <dbReference type="ChEBI" id="CHEBI:177336"/>
    </reaction>
</comment>
<feature type="region of interest" description="Disordered" evidence="21">
    <location>
        <begin position="45"/>
        <end position="65"/>
    </location>
</feature>
<evidence type="ECO:0000256" key="7">
    <source>
        <dbReference type="ARBA" id="ARBA00022679"/>
    </source>
</evidence>
<evidence type="ECO:0000256" key="14">
    <source>
        <dbReference type="ARBA" id="ARBA00023180"/>
    </source>
</evidence>
<comment type="similarity">
    <text evidence="4">Belongs to the glycosyltransferase 49 family.</text>
</comment>
<dbReference type="InterPro" id="IPR029044">
    <property type="entry name" value="Nucleotide-diphossugar_trans"/>
</dbReference>
<evidence type="ECO:0000256" key="19">
    <source>
        <dbReference type="ARBA" id="ARBA00033291"/>
    </source>
</evidence>
<evidence type="ECO:0000256" key="15">
    <source>
        <dbReference type="ARBA" id="ARBA00023211"/>
    </source>
</evidence>
<keyword evidence="15" id="KW-0464">Manganese</keyword>
<evidence type="ECO:0000256" key="18">
    <source>
        <dbReference type="ARBA" id="ARBA00032181"/>
    </source>
</evidence>
<evidence type="ECO:0000256" key="20">
    <source>
        <dbReference type="ARBA" id="ARBA00047852"/>
    </source>
</evidence>
<gene>
    <name evidence="23" type="ORF">ACJMK2_036146</name>
</gene>
<sequence length="437" mass="50925">MAVLSHFRPCTFWKLIVILVLATILLQAWHMMMLFQLESMVKDKSSSGESQNQSFPDKNDTPQGQIQETGESIESLIKKMWEKVTTANVLDKSGSYVVIDNILEESNSKKDHTQDVTIVTQCSSNHLHHLLTLSKTWNGPISVSVFTHDQDTQFAIYTIAYLIACVKNISKQVLFHIAFPVKNSPLPFDLHDFTVSCNDRIDTFQSKSKHLNYAVEGLEYPNNLLRNIATQAAKTSFVFIVDIDTLPSPEMRMSFNVFIKRHKQFMNSSSPIAFVVPSFEVNSQVDVSSIHTKTDLKKVWNDSKVRPFYFELCWKCQRYTDYEQWGLLPDFDFLEIGYFVDWEDPWEPFFIARKSDLPLYDERFKQYGFNRISQVCESYVKGFRFAVLNNAFLLHHGFKVPGNFHSKKEEEQNRNRQLFREFKKELKLKYPMSDRSC</sequence>
<keyword evidence="9" id="KW-0479">Metal-binding</keyword>
<evidence type="ECO:0000256" key="21">
    <source>
        <dbReference type="SAM" id="MobiDB-lite"/>
    </source>
</evidence>
<proteinExistence type="inferred from homology"/>
<evidence type="ECO:0000256" key="11">
    <source>
        <dbReference type="ARBA" id="ARBA00022989"/>
    </source>
</evidence>
<dbReference type="GO" id="GO:0000139">
    <property type="term" value="C:Golgi membrane"/>
    <property type="evidence" value="ECO:0007669"/>
    <property type="project" value="UniProtKB-SubCell"/>
</dbReference>
<comment type="subcellular location">
    <subcellularLocation>
        <location evidence="2">Golgi apparatus membrane</location>
        <topology evidence="2">Single-pass type II membrane protein</topology>
    </subcellularLocation>
</comment>
<reference evidence="23 24" key="1">
    <citation type="submission" date="2024-11" db="EMBL/GenBank/DDBJ databases">
        <title>Chromosome-level genome assembly of the freshwater bivalve Anodonta woodiana.</title>
        <authorList>
            <person name="Chen X."/>
        </authorList>
    </citation>
    <scope>NUCLEOTIDE SEQUENCE [LARGE SCALE GENOMIC DNA]</scope>
    <source>
        <strain evidence="23">MN2024</strain>
        <tissue evidence="23">Gills</tissue>
    </source>
</reference>
<comment type="pathway">
    <text evidence="3">Protein modification; protein glycosylation.</text>
</comment>
<evidence type="ECO:0000256" key="12">
    <source>
        <dbReference type="ARBA" id="ARBA00023034"/>
    </source>
</evidence>
<evidence type="ECO:0000256" key="5">
    <source>
        <dbReference type="ARBA" id="ARBA00017962"/>
    </source>
</evidence>
<dbReference type="InterPro" id="IPR043189">
    <property type="entry name" value="B4GAT1"/>
</dbReference>